<proteinExistence type="predicted"/>
<name>A0A841SUV3_9BACL</name>
<dbReference type="EMBL" id="JACJVQ010000017">
    <property type="protein sequence ID" value="MBB6636093.1"/>
    <property type="molecule type" value="Genomic_DNA"/>
</dbReference>
<dbReference type="InterPro" id="IPR024442">
    <property type="entry name" value="Transposase_Zn_ribbon"/>
</dbReference>
<evidence type="ECO:0000313" key="2">
    <source>
        <dbReference type="EMBL" id="MBB6636093.1"/>
    </source>
</evidence>
<protein>
    <submittedName>
        <fullName evidence="2">IS1595 family transposase</fullName>
    </submittedName>
</protein>
<reference evidence="2 3" key="1">
    <citation type="submission" date="2020-08" db="EMBL/GenBank/DDBJ databases">
        <title>Cohnella phylogeny.</title>
        <authorList>
            <person name="Dunlap C."/>
        </authorList>
    </citation>
    <scope>NUCLEOTIDE SEQUENCE [LARGE SCALE GENOMIC DNA]</scope>
    <source>
        <strain evidence="2 3">DSM 25241</strain>
    </source>
</reference>
<dbReference type="AlphaFoldDB" id="A0A841SUV3"/>
<organism evidence="2 3">
    <name type="scientific">Cohnella thailandensis</name>
    <dbReference type="NCBI Taxonomy" id="557557"/>
    <lineage>
        <taxon>Bacteria</taxon>
        <taxon>Bacillati</taxon>
        <taxon>Bacillota</taxon>
        <taxon>Bacilli</taxon>
        <taxon>Bacillales</taxon>
        <taxon>Paenibacillaceae</taxon>
        <taxon>Cohnella</taxon>
    </lineage>
</organism>
<feature type="domain" description="Transposase zinc-ribbon" evidence="1">
    <location>
        <begin position="17"/>
        <end position="63"/>
    </location>
</feature>
<comment type="caution">
    <text evidence="2">The sequence shown here is derived from an EMBL/GenBank/DDBJ whole genome shotgun (WGS) entry which is preliminary data.</text>
</comment>
<dbReference type="Proteomes" id="UP000535838">
    <property type="component" value="Unassembled WGS sequence"/>
</dbReference>
<dbReference type="RefSeq" id="WP_185121329.1">
    <property type="nucleotide sequence ID" value="NZ_JACJVQ010000017.1"/>
</dbReference>
<evidence type="ECO:0000259" key="1">
    <source>
        <dbReference type="Pfam" id="PF12760"/>
    </source>
</evidence>
<sequence>MIDDPTSYEVFAARFSTEQACVDALFAARWPNGFRCPHCSHSRFYVTRSRRLPLYECAFCHRQTSLISGTVMEGSSTSLCRWFRAIYLLSQPSGISSTDLRDILGVTYKTAWLISHKIRHAMSLEIEKRVLSGNVRIEHFDYGPSYYLDARHPLLLVAAMNDRHQLEQIRVFQPSPEHVIDEERRITKDGLEVCQSTCTDGTNVVLIPRAGKSLPTLRLHKINIRQWLNGTFCGIGPKHLQAYLNEYCFRSNRQTVDLEPCSLFPGILMLCSTSPVLPYPVLTRYKPVLQPPWKKYESKAKWRGRWLRVLSA</sequence>
<gene>
    <name evidence="2" type="ORF">H7B67_18385</name>
</gene>
<accession>A0A841SUV3</accession>
<keyword evidence="3" id="KW-1185">Reference proteome</keyword>
<evidence type="ECO:0000313" key="3">
    <source>
        <dbReference type="Proteomes" id="UP000535838"/>
    </source>
</evidence>
<dbReference type="Pfam" id="PF12760">
    <property type="entry name" value="Zn_ribbon_IS1595"/>
    <property type="match status" value="1"/>
</dbReference>